<keyword evidence="1 2" id="KW-0193">Cuticle</keyword>
<evidence type="ECO:0000256" key="3">
    <source>
        <dbReference type="SAM" id="MobiDB-lite"/>
    </source>
</evidence>
<keyword evidence="6" id="KW-1185">Reference proteome</keyword>
<dbReference type="EMBL" id="JBDJPC010000001">
    <property type="protein sequence ID" value="KAL1516643.1"/>
    <property type="molecule type" value="Genomic_DNA"/>
</dbReference>
<accession>A0ABD1FBK8</accession>
<feature type="compositionally biased region" description="Polar residues" evidence="3">
    <location>
        <begin position="252"/>
        <end position="272"/>
    </location>
</feature>
<organism evidence="5 6">
    <name type="scientific">Hypothenemus hampei</name>
    <name type="common">Coffee berry borer</name>
    <dbReference type="NCBI Taxonomy" id="57062"/>
    <lineage>
        <taxon>Eukaryota</taxon>
        <taxon>Metazoa</taxon>
        <taxon>Ecdysozoa</taxon>
        <taxon>Arthropoda</taxon>
        <taxon>Hexapoda</taxon>
        <taxon>Insecta</taxon>
        <taxon>Pterygota</taxon>
        <taxon>Neoptera</taxon>
        <taxon>Endopterygota</taxon>
        <taxon>Coleoptera</taxon>
        <taxon>Polyphaga</taxon>
        <taxon>Cucujiformia</taxon>
        <taxon>Curculionidae</taxon>
        <taxon>Scolytinae</taxon>
        <taxon>Hypothenemus</taxon>
    </lineage>
</organism>
<feature type="compositionally biased region" description="Polar residues" evidence="3">
    <location>
        <begin position="297"/>
        <end position="328"/>
    </location>
</feature>
<comment type="caution">
    <text evidence="5">The sequence shown here is derived from an EMBL/GenBank/DDBJ whole genome shotgun (WGS) entry which is preliminary data.</text>
</comment>
<dbReference type="GO" id="GO:0042302">
    <property type="term" value="F:structural constituent of cuticle"/>
    <property type="evidence" value="ECO:0007669"/>
    <property type="project" value="UniProtKB-UniRule"/>
</dbReference>
<dbReference type="Proteomes" id="UP001566132">
    <property type="component" value="Unassembled WGS sequence"/>
</dbReference>
<sequence length="398" mass="42501">MKSIVLLLGLATYIQCAKLDHLTYLPPSSRPQQPENLDEGLAAPSGVEVSRSALTQPQTSAPSSQQPQIPILKLNTENSGDGNYRTEYETGNGIQAEETGENNGDSSVVQGSFSYTSPEGQHVGLSYKADENGYQPQGDNLPTPPPVPDAIQKSLEYNQAHPEEDDSETETINAAPVNSRQYLAPQSNTVNQAAASAPTRQQSFTPQTNAIPSPVYGSPVSGFNPPSTRQQPNVAPQTQQHSFVPSGPQRYSAPQQSNIAPSNAPQPQQSSFAPRGPQKYTAPQQPSIAPSGPQRYTAPQQSSFATGNAPQFQQSSFVSSGPQRYTVPQQQNFASQRSQQASEPSGYQYNHPNIPFPTGNARSQQGAGEFGQGFSGNRVAPVGTPGVQAQDENGGYLY</sequence>
<dbReference type="PROSITE" id="PS00233">
    <property type="entry name" value="CHIT_BIND_RR_1"/>
    <property type="match status" value="1"/>
</dbReference>
<name>A0ABD1FBK8_HYPHA</name>
<dbReference type="Pfam" id="PF00379">
    <property type="entry name" value="Chitin_bind_4"/>
    <property type="match status" value="1"/>
</dbReference>
<dbReference type="InterPro" id="IPR000618">
    <property type="entry name" value="Insect_cuticle"/>
</dbReference>
<feature type="region of interest" description="Disordered" evidence="3">
    <location>
        <begin position="27"/>
        <end position="398"/>
    </location>
</feature>
<evidence type="ECO:0000256" key="4">
    <source>
        <dbReference type="SAM" id="SignalP"/>
    </source>
</evidence>
<dbReference type="PROSITE" id="PS51155">
    <property type="entry name" value="CHIT_BIND_RR_2"/>
    <property type="match status" value="1"/>
</dbReference>
<dbReference type="PANTHER" id="PTHR10380:SF173">
    <property type="entry name" value="CUTICULAR PROTEIN 47EF, ISOFORM C-RELATED"/>
    <property type="match status" value="1"/>
</dbReference>
<feature type="signal peptide" evidence="4">
    <location>
        <begin position="1"/>
        <end position="16"/>
    </location>
</feature>
<gene>
    <name evidence="5" type="ORF">ABEB36_000528</name>
</gene>
<protein>
    <submittedName>
        <fullName evidence="5">Uncharacterized protein</fullName>
    </submittedName>
</protein>
<feature type="compositionally biased region" description="Low complexity" evidence="3">
    <location>
        <begin position="55"/>
        <end position="71"/>
    </location>
</feature>
<dbReference type="InterPro" id="IPR050468">
    <property type="entry name" value="Cuticle_Struct_Prot"/>
</dbReference>
<proteinExistence type="predicted"/>
<feature type="compositionally biased region" description="Low complexity" evidence="3">
    <location>
        <begin position="329"/>
        <end position="342"/>
    </location>
</feature>
<dbReference type="AlphaFoldDB" id="A0ABD1FBK8"/>
<evidence type="ECO:0000313" key="5">
    <source>
        <dbReference type="EMBL" id="KAL1516643.1"/>
    </source>
</evidence>
<dbReference type="InterPro" id="IPR031311">
    <property type="entry name" value="CHIT_BIND_RR_consensus"/>
</dbReference>
<evidence type="ECO:0000256" key="1">
    <source>
        <dbReference type="ARBA" id="ARBA00022460"/>
    </source>
</evidence>
<feature type="compositionally biased region" description="Polar residues" evidence="3">
    <location>
        <begin position="170"/>
        <end position="211"/>
    </location>
</feature>
<feature type="compositionally biased region" description="Polar residues" evidence="3">
    <location>
        <begin position="101"/>
        <end position="119"/>
    </location>
</feature>
<dbReference type="PANTHER" id="PTHR10380">
    <property type="entry name" value="CUTICLE PROTEIN"/>
    <property type="match status" value="1"/>
</dbReference>
<reference evidence="5 6" key="1">
    <citation type="submission" date="2024-05" db="EMBL/GenBank/DDBJ databases">
        <title>Genetic variation in Jamaican populations of the coffee berry borer (Hypothenemus hampei).</title>
        <authorList>
            <person name="Errbii M."/>
            <person name="Myrie A."/>
        </authorList>
    </citation>
    <scope>NUCLEOTIDE SEQUENCE [LARGE SCALE GENOMIC DNA]</scope>
    <source>
        <strain evidence="5">JA-Hopewell-2020-01-JO</strain>
        <tissue evidence="5">Whole body</tissue>
    </source>
</reference>
<feature type="compositionally biased region" description="Polar residues" evidence="3">
    <location>
        <begin position="224"/>
        <end position="243"/>
    </location>
</feature>
<feature type="chain" id="PRO_5044780521" evidence="4">
    <location>
        <begin position="17"/>
        <end position="398"/>
    </location>
</feature>
<keyword evidence="4" id="KW-0732">Signal</keyword>
<evidence type="ECO:0000313" key="6">
    <source>
        <dbReference type="Proteomes" id="UP001566132"/>
    </source>
</evidence>
<dbReference type="PRINTS" id="PR00947">
    <property type="entry name" value="CUTICLE"/>
</dbReference>
<evidence type="ECO:0000256" key="2">
    <source>
        <dbReference type="PROSITE-ProRule" id="PRU00497"/>
    </source>
</evidence>